<dbReference type="AlphaFoldDB" id="A0A0F8XRE2"/>
<feature type="non-terminal residue" evidence="2">
    <location>
        <position position="49"/>
    </location>
</feature>
<name>A0A0F8XRE2_9ZZZZ</name>
<organism evidence="2">
    <name type="scientific">marine sediment metagenome</name>
    <dbReference type="NCBI Taxonomy" id="412755"/>
    <lineage>
        <taxon>unclassified sequences</taxon>
        <taxon>metagenomes</taxon>
        <taxon>ecological metagenomes</taxon>
    </lineage>
</organism>
<gene>
    <name evidence="2" type="ORF">LCGC14_2990960</name>
</gene>
<evidence type="ECO:0000313" key="2">
    <source>
        <dbReference type="EMBL" id="KKK63770.1"/>
    </source>
</evidence>
<accession>A0A0F8XRE2</accession>
<evidence type="ECO:0000256" key="1">
    <source>
        <dbReference type="SAM" id="MobiDB-lite"/>
    </source>
</evidence>
<feature type="region of interest" description="Disordered" evidence="1">
    <location>
        <begin position="24"/>
        <end position="49"/>
    </location>
</feature>
<comment type="caution">
    <text evidence="2">The sequence shown here is derived from an EMBL/GenBank/DDBJ whole genome shotgun (WGS) entry which is preliminary data.</text>
</comment>
<dbReference type="EMBL" id="LAZR01061341">
    <property type="protein sequence ID" value="KKK63770.1"/>
    <property type="molecule type" value="Genomic_DNA"/>
</dbReference>
<protein>
    <submittedName>
        <fullName evidence="2">Uncharacterized protein</fullName>
    </submittedName>
</protein>
<reference evidence="2" key="1">
    <citation type="journal article" date="2015" name="Nature">
        <title>Complex archaea that bridge the gap between prokaryotes and eukaryotes.</title>
        <authorList>
            <person name="Spang A."/>
            <person name="Saw J.H."/>
            <person name="Jorgensen S.L."/>
            <person name="Zaremba-Niedzwiedzka K."/>
            <person name="Martijn J."/>
            <person name="Lind A.E."/>
            <person name="van Eijk R."/>
            <person name="Schleper C."/>
            <person name="Guy L."/>
            <person name="Ettema T.J."/>
        </authorList>
    </citation>
    <scope>NUCLEOTIDE SEQUENCE</scope>
</reference>
<sequence>MPRAVMELGGAAIAVYAELAKRARRPGTPRLAKLDGHGGRLSGRRSVNA</sequence>
<proteinExistence type="predicted"/>